<dbReference type="KEGG" id="mlir:LPB04_23155"/>
<proteinExistence type="predicted"/>
<evidence type="ECO:0000313" key="2">
    <source>
        <dbReference type="Proteomes" id="UP000593875"/>
    </source>
</evidence>
<reference evidence="1 2" key="1">
    <citation type="submission" date="2020-10" db="EMBL/GenBank/DDBJ databases">
        <title>Genome sequencing of Massilia sp. LPB0304.</title>
        <authorList>
            <person name="Kim J."/>
        </authorList>
    </citation>
    <scope>NUCLEOTIDE SEQUENCE [LARGE SCALE GENOMIC DNA]</scope>
    <source>
        <strain evidence="1 2">LPB0304</strain>
    </source>
</reference>
<sequence length="231" mass="25818">MQKQDQAEPETAQADQVAINELENKPAHAPVRRRFGVEQAVRMAQPFFTDPDIAVRMAKARTTSARLALVAQLRTSAALQLLNVAARIPMASDRILAEYRKRGMSPVWRLDADAASLYHDDEAVSFCGLVEKYDPTETEQQAVKLLRACILAQEYGDVPIFDALNQAVKQSSANAANREKKGKLTEAEKRRIIRTYRDAQKCGSTYNVTQGLSRQYGVSRTTIHNVINNEK</sequence>
<protein>
    <submittedName>
        <fullName evidence="1">Uncharacterized protein</fullName>
    </submittedName>
</protein>
<name>A0A7L9U3Z6_9BURK</name>
<dbReference type="AlphaFoldDB" id="A0A7L9U3Z6"/>
<organism evidence="1 2">
    <name type="scientific">Massilia litorea</name>
    <dbReference type="NCBI Taxonomy" id="2769491"/>
    <lineage>
        <taxon>Bacteria</taxon>
        <taxon>Pseudomonadati</taxon>
        <taxon>Pseudomonadota</taxon>
        <taxon>Betaproteobacteria</taxon>
        <taxon>Burkholderiales</taxon>
        <taxon>Oxalobacteraceae</taxon>
        <taxon>Telluria group</taxon>
        <taxon>Massilia</taxon>
    </lineage>
</organism>
<evidence type="ECO:0000313" key="1">
    <source>
        <dbReference type="EMBL" id="QOL49734.1"/>
    </source>
</evidence>
<gene>
    <name evidence="1" type="ORF">LPB04_23155</name>
</gene>
<dbReference type="RefSeq" id="WP_193686768.1">
    <property type="nucleotide sequence ID" value="NZ_CP062941.1"/>
</dbReference>
<accession>A0A7L9U3Z6</accession>
<dbReference type="Proteomes" id="UP000593875">
    <property type="component" value="Chromosome"/>
</dbReference>
<keyword evidence="2" id="KW-1185">Reference proteome</keyword>
<dbReference type="EMBL" id="CP062941">
    <property type="protein sequence ID" value="QOL49734.1"/>
    <property type="molecule type" value="Genomic_DNA"/>
</dbReference>